<dbReference type="CDD" id="cd01283">
    <property type="entry name" value="cytidine_deaminase"/>
    <property type="match status" value="1"/>
</dbReference>
<evidence type="ECO:0000256" key="1">
    <source>
        <dbReference type="ARBA" id="ARBA00006576"/>
    </source>
</evidence>
<dbReference type="InterPro" id="IPR002125">
    <property type="entry name" value="CMP_dCMP_dom"/>
</dbReference>
<dbReference type="GO" id="GO:0004126">
    <property type="term" value="F:cytidine deaminase activity"/>
    <property type="evidence" value="ECO:0007669"/>
    <property type="project" value="UniProtKB-EC"/>
</dbReference>
<dbReference type="InterPro" id="IPR016192">
    <property type="entry name" value="APOBEC/CMP_deaminase_Zn-bd"/>
</dbReference>
<dbReference type="Proteomes" id="UP000270036">
    <property type="component" value="Chromosome"/>
</dbReference>
<dbReference type="GO" id="GO:0042802">
    <property type="term" value="F:identical protein binding"/>
    <property type="evidence" value="ECO:0007669"/>
    <property type="project" value="UniProtKB-ARBA"/>
</dbReference>
<dbReference type="PROSITE" id="PS51747">
    <property type="entry name" value="CYT_DCMP_DEAMINASES_2"/>
    <property type="match status" value="1"/>
</dbReference>
<dbReference type="PANTHER" id="PTHR11644">
    <property type="entry name" value="CYTIDINE DEAMINASE"/>
    <property type="match status" value="1"/>
</dbReference>
<evidence type="ECO:0000256" key="2">
    <source>
        <dbReference type="ARBA" id="ARBA00022723"/>
    </source>
</evidence>
<dbReference type="PANTHER" id="PTHR11644:SF2">
    <property type="entry name" value="CYTIDINE DEAMINASE"/>
    <property type="match status" value="1"/>
</dbReference>
<keyword evidence="4" id="KW-0862">Zinc</keyword>
<dbReference type="NCBIfam" id="NF004064">
    <property type="entry name" value="PRK05578.1"/>
    <property type="match status" value="1"/>
</dbReference>
<feature type="domain" description="CMP/dCMP-type deaminase" evidence="5">
    <location>
        <begin position="48"/>
        <end position="185"/>
    </location>
</feature>
<dbReference type="EC" id="3.5.4.5" evidence="6"/>
<evidence type="ECO:0000256" key="4">
    <source>
        <dbReference type="ARBA" id="ARBA00022833"/>
    </source>
</evidence>
<accession>A0A3S4UVC0</accession>
<dbReference type="GO" id="GO:0072527">
    <property type="term" value="P:pyrimidine-containing compound metabolic process"/>
    <property type="evidence" value="ECO:0007669"/>
    <property type="project" value="UniProtKB-ARBA"/>
</dbReference>
<proteinExistence type="inferred from homology"/>
<dbReference type="GO" id="GO:0005829">
    <property type="term" value="C:cytosol"/>
    <property type="evidence" value="ECO:0007669"/>
    <property type="project" value="TreeGrafter"/>
</dbReference>
<evidence type="ECO:0000256" key="3">
    <source>
        <dbReference type="ARBA" id="ARBA00022801"/>
    </source>
</evidence>
<dbReference type="InterPro" id="IPR016193">
    <property type="entry name" value="Cytidine_deaminase-like"/>
</dbReference>
<organism evidence="6 7">
    <name type="scientific">Kaistella antarctica</name>
    <dbReference type="NCBI Taxonomy" id="266748"/>
    <lineage>
        <taxon>Bacteria</taxon>
        <taxon>Pseudomonadati</taxon>
        <taxon>Bacteroidota</taxon>
        <taxon>Flavobacteriia</taxon>
        <taxon>Flavobacteriales</taxon>
        <taxon>Weeksellaceae</taxon>
        <taxon>Chryseobacterium group</taxon>
        <taxon>Kaistella</taxon>
    </lineage>
</organism>
<dbReference type="AlphaFoldDB" id="A0A3S4UVC0"/>
<keyword evidence="2" id="KW-0479">Metal-binding</keyword>
<dbReference type="SUPFAM" id="SSF53927">
    <property type="entry name" value="Cytidine deaminase-like"/>
    <property type="match status" value="1"/>
</dbReference>
<protein>
    <submittedName>
        <fullName evidence="6">Cytidine deaminase</fullName>
        <ecNumber evidence="6">3.5.4.5</ecNumber>
    </submittedName>
</protein>
<dbReference type="GO" id="GO:0008270">
    <property type="term" value="F:zinc ion binding"/>
    <property type="evidence" value="ECO:0007669"/>
    <property type="project" value="InterPro"/>
</dbReference>
<dbReference type="InterPro" id="IPR050202">
    <property type="entry name" value="Cyt/Deoxycyt_deaminase"/>
</dbReference>
<reference evidence="6 7" key="1">
    <citation type="submission" date="2018-12" db="EMBL/GenBank/DDBJ databases">
        <authorList>
            <consortium name="Pathogen Informatics"/>
        </authorList>
    </citation>
    <scope>NUCLEOTIDE SEQUENCE [LARGE SCALE GENOMIC DNA]</scope>
    <source>
        <strain evidence="6 7">NCTC13489</strain>
    </source>
</reference>
<gene>
    <name evidence="6" type="primary">cdd</name>
    <name evidence="6" type="ORF">NCTC13489_02745</name>
</gene>
<evidence type="ECO:0000313" key="7">
    <source>
        <dbReference type="Proteomes" id="UP000270036"/>
    </source>
</evidence>
<dbReference type="PROSITE" id="PS00903">
    <property type="entry name" value="CYT_DCMP_DEAMINASES_1"/>
    <property type="match status" value="1"/>
</dbReference>
<evidence type="ECO:0000259" key="5">
    <source>
        <dbReference type="PROSITE" id="PS51747"/>
    </source>
</evidence>
<dbReference type="Gene3D" id="3.40.140.10">
    <property type="entry name" value="Cytidine Deaminase, domain 2"/>
    <property type="match status" value="1"/>
</dbReference>
<name>A0A3S4UVC0_9FLAO</name>
<dbReference type="GO" id="GO:0055086">
    <property type="term" value="P:nucleobase-containing small molecule metabolic process"/>
    <property type="evidence" value="ECO:0007669"/>
    <property type="project" value="UniProtKB-ARBA"/>
</dbReference>
<dbReference type="KEGG" id="cant:NCTC13489_02745"/>
<evidence type="ECO:0000313" key="6">
    <source>
        <dbReference type="EMBL" id="VEI01437.1"/>
    </source>
</evidence>
<dbReference type="STRING" id="266748.HY04_08695"/>
<keyword evidence="3 6" id="KW-0378">Hydrolase</keyword>
<comment type="similarity">
    <text evidence="1">Belongs to the cytidine and deoxycytidylate deaminase family.</text>
</comment>
<sequence length="187" mass="21100">MNERNSQCLRIDTSALKKNLYLYYPILPMDKQITINYEAIENYDHLDAMEKTLFDKAMAIRNIAYAPYSDFTVGCAILLENGEIITGSNQENAAYPSGLCAERTTIFYTGANFPEVKIKKLFVIGAPRKATSSVPIPPCGACRQSILEYEAKQKDEIEIYFASLDGEIFKTKSIRDLVPFSFDSSYL</sequence>
<dbReference type="EMBL" id="LR134441">
    <property type="protein sequence ID" value="VEI01437.1"/>
    <property type="molecule type" value="Genomic_DNA"/>
</dbReference>
<dbReference type="Pfam" id="PF00383">
    <property type="entry name" value="dCMP_cyt_deam_1"/>
    <property type="match status" value="1"/>
</dbReference>